<keyword evidence="1" id="KW-0472">Membrane</keyword>
<name>A0A0B8T3L7_9SPHI</name>
<gene>
    <name evidence="2" type="ORF">DI53_0539</name>
</gene>
<evidence type="ECO:0000313" key="2">
    <source>
        <dbReference type="EMBL" id="KGE15761.1"/>
    </source>
</evidence>
<feature type="transmembrane region" description="Helical" evidence="1">
    <location>
        <begin position="6"/>
        <end position="24"/>
    </location>
</feature>
<accession>A0A0B8T3L7</accession>
<dbReference type="AlphaFoldDB" id="A0A0B8T3L7"/>
<dbReference type="Proteomes" id="UP000031802">
    <property type="component" value="Unassembled WGS sequence"/>
</dbReference>
<keyword evidence="1" id="KW-1133">Transmembrane helix</keyword>
<sequence length="57" mass="6423">MRSAVWIAFGYVAVTIGGIRIIMVTRIVNRLLSAGIFLPWNGQALQVFILLLFNFQI</sequence>
<reference evidence="2 3" key="2">
    <citation type="journal article" date="2015" name="PLoS ONE">
        <title>Whole-Genome Optical Mapping and Finished Genome Sequence of Sphingobacterium deserti sp. nov., a New Species Isolated from the Western Desert of China.</title>
        <authorList>
            <person name="Teng C."/>
            <person name="Zhou Z."/>
            <person name="Molnar I."/>
            <person name="Li X."/>
            <person name="Tang R."/>
            <person name="Chen M."/>
            <person name="Wang L."/>
            <person name="Su S."/>
            <person name="Zhang W."/>
            <person name="Lin M."/>
        </authorList>
    </citation>
    <scope>NUCLEOTIDE SEQUENCE [LARGE SCALE GENOMIC DNA]</scope>
    <source>
        <strain evidence="3">ACCC05744</strain>
    </source>
</reference>
<evidence type="ECO:0000313" key="3">
    <source>
        <dbReference type="Proteomes" id="UP000031802"/>
    </source>
</evidence>
<comment type="caution">
    <text evidence="2">The sequence shown here is derived from an EMBL/GenBank/DDBJ whole genome shotgun (WGS) entry which is preliminary data.</text>
</comment>
<feature type="transmembrane region" description="Helical" evidence="1">
    <location>
        <begin position="31"/>
        <end position="53"/>
    </location>
</feature>
<reference evidence="3" key="1">
    <citation type="submission" date="2014-04" db="EMBL/GenBank/DDBJ databases">
        <title>Whole-Genome optical mapping and complete genome sequence of Sphingobacterium deserti sp. nov., a new spaces isolated from desert in the west of China.</title>
        <authorList>
            <person name="Teng C."/>
            <person name="Zhou Z."/>
            <person name="Li X."/>
            <person name="Chen M."/>
            <person name="Lin M."/>
            <person name="Wang L."/>
            <person name="Su S."/>
            <person name="Zhang C."/>
            <person name="Zhang W."/>
        </authorList>
    </citation>
    <scope>NUCLEOTIDE SEQUENCE [LARGE SCALE GENOMIC DNA]</scope>
    <source>
        <strain evidence="3">ACCC05744</strain>
    </source>
</reference>
<keyword evidence="1" id="KW-0812">Transmembrane</keyword>
<dbReference type="STRING" id="1229276.DI53_0539"/>
<organism evidence="2 3">
    <name type="scientific">Sphingobacterium deserti</name>
    <dbReference type="NCBI Taxonomy" id="1229276"/>
    <lineage>
        <taxon>Bacteria</taxon>
        <taxon>Pseudomonadati</taxon>
        <taxon>Bacteroidota</taxon>
        <taxon>Sphingobacteriia</taxon>
        <taxon>Sphingobacteriales</taxon>
        <taxon>Sphingobacteriaceae</taxon>
        <taxon>Sphingobacterium</taxon>
    </lineage>
</organism>
<dbReference type="EMBL" id="JJMU01000008">
    <property type="protein sequence ID" value="KGE15761.1"/>
    <property type="molecule type" value="Genomic_DNA"/>
</dbReference>
<proteinExistence type="predicted"/>
<protein>
    <submittedName>
        <fullName evidence="2">Uncharacterized protein</fullName>
    </submittedName>
</protein>
<evidence type="ECO:0000256" key="1">
    <source>
        <dbReference type="SAM" id="Phobius"/>
    </source>
</evidence>
<keyword evidence="3" id="KW-1185">Reference proteome</keyword>